<comment type="caution">
    <text evidence="1">The sequence shown here is derived from an EMBL/GenBank/DDBJ whole genome shotgun (WGS) entry which is preliminary data.</text>
</comment>
<sequence>MAKLDNDDLTAIKNLMEVTFDAKLDEKLDVKLSHLPTKDEFYEQTSKILKRLDDMETEKDILSHRVSGHEDRIEKIETHLGFPAD</sequence>
<evidence type="ECO:0000313" key="2">
    <source>
        <dbReference type="Proteomes" id="UP000034591"/>
    </source>
</evidence>
<reference evidence="1 2" key="1">
    <citation type="journal article" date="2015" name="Nature">
        <title>rRNA introns, odd ribosomes, and small enigmatic genomes across a large radiation of phyla.</title>
        <authorList>
            <person name="Brown C.T."/>
            <person name="Hug L.A."/>
            <person name="Thomas B.C."/>
            <person name="Sharon I."/>
            <person name="Castelle C.J."/>
            <person name="Singh A."/>
            <person name="Wilkins M.J."/>
            <person name="Williams K.H."/>
            <person name="Banfield J.F."/>
        </authorList>
    </citation>
    <scope>NUCLEOTIDE SEQUENCE [LARGE SCALE GENOMIC DNA]</scope>
</reference>
<organism evidence="1 2">
    <name type="scientific">Candidatus Woesebacteria bacterium GW2011_GWA1_37_7</name>
    <dbReference type="NCBI Taxonomy" id="1618545"/>
    <lineage>
        <taxon>Bacteria</taxon>
        <taxon>Candidatus Woeseibacteriota</taxon>
    </lineage>
</organism>
<proteinExistence type="predicted"/>
<gene>
    <name evidence="1" type="ORF">US53_C0013G0004</name>
</gene>
<dbReference type="Proteomes" id="UP000034591">
    <property type="component" value="Unassembled WGS sequence"/>
</dbReference>
<dbReference type="AlphaFoldDB" id="A0A0G0HGK4"/>
<dbReference type="EMBL" id="LBTI01000013">
    <property type="protein sequence ID" value="KKQ37645.1"/>
    <property type="molecule type" value="Genomic_DNA"/>
</dbReference>
<evidence type="ECO:0000313" key="1">
    <source>
        <dbReference type="EMBL" id="KKQ37645.1"/>
    </source>
</evidence>
<accession>A0A0G0HGK4</accession>
<name>A0A0G0HGK4_9BACT</name>
<protein>
    <submittedName>
        <fullName evidence="1">Uncharacterized protein</fullName>
    </submittedName>
</protein>